<dbReference type="EMBL" id="ANHY01000015">
    <property type="protein sequence ID" value="EKV28610.1"/>
    <property type="molecule type" value="Genomic_DNA"/>
</dbReference>
<dbReference type="FunFam" id="2.40.30.170:FF:000010">
    <property type="entry name" value="Efflux RND transporter periplasmic adaptor subunit"/>
    <property type="match status" value="1"/>
</dbReference>
<dbReference type="GO" id="GO:0015562">
    <property type="term" value="F:efflux transmembrane transporter activity"/>
    <property type="evidence" value="ECO:0007669"/>
    <property type="project" value="TreeGrafter"/>
</dbReference>
<dbReference type="STRING" id="1238182.C882_0821"/>
<dbReference type="Proteomes" id="UP000009881">
    <property type="component" value="Unassembled WGS sequence"/>
</dbReference>
<dbReference type="InterPro" id="IPR058792">
    <property type="entry name" value="Beta-barrel_RND_2"/>
</dbReference>
<proteinExistence type="inferred from homology"/>
<feature type="domain" description="CusB-like beta-barrel" evidence="7">
    <location>
        <begin position="229"/>
        <end position="298"/>
    </location>
</feature>
<dbReference type="Gene3D" id="2.40.420.20">
    <property type="match status" value="1"/>
</dbReference>
<evidence type="ECO:0000259" key="6">
    <source>
        <dbReference type="Pfam" id="PF25917"/>
    </source>
</evidence>
<evidence type="ECO:0000259" key="5">
    <source>
        <dbReference type="Pfam" id="PF25876"/>
    </source>
</evidence>
<dbReference type="InterPro" id="IPR006143">
    <property type="entry name" value="RND_pump_MFP"/>
</dbReference>
<dbReference type="PANTHER" id="PTHR30469">
    <property type="entry name" value="MULTIDRUG RESISTANCE PROTEIN MDTA"/>
    <property type="match status" value="1"/>
</dbReference>
<keyword evidence="9" id="KW-1185">Reference proteome</keyword>
<feature type="region of interest" description="Disordered" evidence="3">
    <location>
        <begin position="330"/>
        <end position="359"/>
    </location>
</feature>
<evidence type="ECO:0000256" key="4">
    <source>
        <dbReference type="SAM" id="Phobius"/>
    </source>
</evidence>
<dbReference type="Pfam" id="PF25917">
    <property type="entry name" value="BSH_RND"/>
    <property type="match status" value="1"/>
</dbReference>
<dbReference type="InterPro" id="IPR058624">
    <property type="entry name" value="MdtA-like_HH"/>
</dbReference>
<keyword evidence="2" id="KW-0175">Coiled coil</keyword>
<evidence type="ECO:0000313" key="9">
    <source>
        <dbReference type="Proteomes" id="UP000009881"/>
    </source>
</evidence>
<dbReference type="GO" id="GO:1990281">
    <property type="term" value="C:efflux pump complex"/>
    <property type="evidence" value="ECO:0007669"/>
    <property type="project" value="TreeGrafter"/>
</dbReference>
<dbReference type="RefSeq" id="WP_009541478.1">
    <property type="nucleotide sequence ID" value="NZ_ANHY01000015.1"/>
</dbReference>
<dbReference type="Gene3D" id="1.10.287.470">
    <property type="entry name" value="Helix hairpin bin"/>
    <property type="match status" value="1"/>
</dbReference>
<dbReference type="Gene3D" id="2.40.50.100">
    <property type="match status" value="1"/>
</dbReference>
<protein>
    <submittedName>
        <fullName evidence="8">Putative Co/Zn/Cd efflux system membrane fusion protein</fullName>
    </submittedName>
</protein>
<dbReference type="Gene3D" id="2.40.30.170">
    <property type="match status" value="1"/>
</dbReference>
<feature type="domain" description="Multidrug resistance protein MdtA-like barrel-sandwich hybrid" evidence="6">
    <location>
        <begin position="93"/>
        <end position="216"/>
    </location>
</feature>
<dbReference type="NCBIfam" id="TIGR01730">
    <property type="entry name" value="RND_mfp"/>
    <property type="match status" value="1"/>
</dbReference>
<evidence type="ECO:0000256" key="2">
    <source>
        <dbReference type="SAM" id="Coils"/>
    </source>
</evidence>
<dbReference type="SUPFAM" id="SSF111369">
    <property type="entry name" value="HlyD-like secretion proteins"/>
    <property type="match status" value="1"/>
</dbReference>
<dbReference type="Pfam" id="PF25876">
    <property type="entry name" value="HH_MFP_RND"/>
    <property type="match status" value="1"/>
</dbReference>
<comment type="similarity">
    <text evidence="1">Belongs to the membrane fusion protein (MFP) (TC 8.A.1) family.</text>
</comment>
<organism evidence="8 9">
    <name type="scientific">Caenispirillum salinarum AK4</name>
    <dbReference type="NCBI Taxonomy" id="1238182"/>
    <lineage>
        <taxon>Bacteria</taxon>
        <taxon>Pseudomonadati</taxon>
        <taxon>Pseudomonadota</taxon>
        <taxon>Alphaproteobacteria</taxon>
        <taxon>Rhodospirillales</taxon>
        <taxon>Novispirillaceae</taxon>
        <taxon>Caenispirillum</taxon>
    </lineage>
</organism>
<comment type="caution">
    <text evidence="8">The sequence shown here is derived from an EMBL/GenBank/DDBJ whole genome shotgun (WGS) entry which is preliminary data.</text>
</comment>
<sequence>MTDDRQQPARTDSDDDDRSDDRPARRKRIGFVVLGVAALALVAGGVWWFVLRGGGDQQQAGGGRPPVTVTAETAATATWQPWLTAVGTLNAYRQVQLTSEVPGQVEGVYFESGASVSKGEVLVQLQTDQDEARLADLRAELRLTRQQLARQRELAAENFASEAELDQAQARFQSAQAKVNELRERLDEKSIKAPFSGELGIRRINEGAYVQPGQPIVALADLDPLRVIFSLPQQQLAKVETGQTVEVRVSSYPDAVFTGTITAIDPVLSERTRTFTVEARIDNADRRLRPGMFGDVRVILPERADVVTLPQTALSYNPYGDFVFVIREKQRRQGQGGEGQPRQQAEQGGQDQGNNGPPLVAERRFVTAGERRGTQIAIEDGVEVGERVATSGLFKLQDGTPVRVDNSITVPSRVDVEQVEY</sequence>
<keyword evidence="4" id="KW-1133">Transmembrane helix</keyword>
<dbReference type="AlphaFoldDB" id="K9GRN8"/>
<reference evidence="8 9" key="1">
    <citation type="journal article" date="2013" name="Genome Announc.">
        <title>Draft Genome Sequence of an Alphaproteobacterium, Caenispirillum salinarum AK4(T), Isolated from a Solar Saltern.</title>
        <authorList>
            <person name="Khatri I."/>
            <person name="Singh A."/>
            <person name="Korpole S."/>
            <person name="Pinnaka A.K."/>
            <person name="Subramanian S."/>
        </authorList>
    </citation>
    <scope>NUCLEOTIDE SEQUENCE [LARGE SCALE GENOMIC DNA]</scope>
    <source>
        <strain evidence="8 9">AK4</strain>
    </source>
</reference>
<feature type="compositionally biased region" description="Low complexity" evidence="3">
    <location>
        <begin position="340"/>
        <end position="358"/>
    </location>
</feature>
<dbReference type="InterPro" id="IPR058625">
    <property type="entry name" value="MdtA-like_BSH"/>
</dbReference>
<dbReference type="PANTHER" id="PTHR30469:SF11">
    <property type="entry name" value="BLL4320 PROTEIN"/>
    <property type="match status" value="1"/>
</dbReference>
<name>K9GRN8_9PROT</name>
<evidence type="ECO:0000313" key="8">
    <source>
        <dbReference type="EMBL" id="EKV28610.1"/>
    </source>
</evidence>
<keyword evidence="4" id="KW-0812">Transmembrane</keyword>
<keyword evidence="4" id="KW-0472">Membrane</keyword>
<feature type="coiled-coil region" evidence="2">
    <location>
        <begin position="127"/>
        <end position="192"/>
    </location>
</feature>
<dbReference type="eggNOG" id="COG0845">
    <property type="taxonomic scope" value="Bacteria"/>
</dbReference>
<dbReference type="Pfam" id="PF25954">
    <property type="entry name" value="Beta-barrel_RND_2"/>
    <property type="match status" value="1"/>
</dbReference>
<feature type="region of interest" description="Disordered" evidence="3">
    <location>
        <begin position="1"/>
        <end position="22"/>
    </location>
</feature>
<accession>K9GRN8</accession>
<feature type="domain" description="Multidrug resistance protein MdtA-like alpha-helical hairpin" evidence="5">
    <location>
        <begin position="128"/>
        <end position="181"/>
    </location>
</feature>
<evidence type="ECO:0000256" key="3">
    <source>
        <dbReference type="SAM" id="MobiDB-lite"/>
    </source>
</evidence>
<feature type="transmembrane region" description="Helical" evidence="4">
    <location>
        <begin position="29"/>
        <end position="50"/>
    </location>
</feature>
<gene>
    <name evidence="8" type="ORF">C882_0821</name>
</gene>
<dbReference type="OrthoDB" id="9806939at2"/>
<evidence type="ECO:0000256" key="1">
    <source>
        <dbReference type="ARBA" id="ARBA00009477"/>
    </source>
</evidence>
<evidence type="ECO:0000259" key="7">
    <source>
        <dbReference type="Pfam" id="PF25954"/>
    </source>
</evidence>